<protein>
    <submittedName>
        <fullName evidence="2">Uncharacterized protein</fullName>
    </submittedName>
</protein>
<reference evidence="2" key="1">
    <citation type="submission" date="2023-03" db="EMBL/GenBank/DDBJ databases">
        <title>Massive genome expansion in bonnet fungi (Mycena s.s.) driven by repeated elements and novel gene families across ecological guilds.</title>
        <authorList>
            <consortium name="Lawrence Berkeley National Laboratory"/>
            <person name="Harder C.B."/>
            <person name="Miyauchi S."/>
            <person name="Viragh M."/>
            <person name="Kuo A."/>
            <person name="Thoen E."/>
            <person name="Andreopoulos B."/>
            <person name="Lu D."/>
            <person name="Skrede I."/>
            <person name="Drula E."/>
            <person name="Henrissat B."/>
            <person name="Morin E."/>
            <person name="Kohler A."/>
            <person name="Barry K."/>
            <person name="LaButti K."/>
            <person name="Morin E."/>
            <person name="Salamov A."/>
            <person name="Lipzen A."/>
            <person name="Mereny Z."/>
            <person name="Hegedus B."/>
            <person name="Baldrian P."/>
            <person name="Stursova M."/>
            <person name="Weitz H."/>
            <person name="Taylor A."/>
            <person name="Grigoriev I.V."/>
            <person name="Nagy L.G."/>
            <person name="Martin F."/>
            <person name="Kauserud H."/>
        </authorList>
    </citation>
    <scope>NUCLEOTIDE SEQUENCE</scope>
    <source>
        <strain evidence="2">CBHHK182m</strain>
    </source>
</reference>
<feature type="region of interest" description="Disordered" evidence="1">
    <location>
        <begin position="157"/>
        <end position="213"/>
    </location>
</feature>
<feature type="region of interest" description="Disordered" evidence="1">
    <location>
        <begin position="97"/>
        <end position="130"/>
    </location>
</feature>
<evidence type="ECO:0000313" key="2">
    <source>
        <dbReference type="EMBL" id="KAJ7767621.1"/>
    </source>
</evidence>
<proteinExistence type="predicted"/>
<dbReference type="Proteomes" id="UP001215598">
    <property type="component" value="Unassembled WGS sequence"/>
</dbReference>
<gene>
    <name evidence="2" type="ORF">B0H16DRAFT_333799</name>
</gene>
<dbReference type="AlphaFoldDB" id="A0AAD7JMZ2"/>
<organism evidence="2 3">
    <name type="scientific">Mycena metata</name>
    <dbReference type="NCBI Taxonomy" id="1033252"/>
    <lineage>
        <taxon>Eukaryota</taxon>
        <taxon>Fungi</taxon>
        <taxon>Dikarya</taxon>
        <taxon>Basidiomycota</taxon>
        <taxon>Agaricomycotina</taxon>
        <taxon>Agaricomycetes</taxon>
        <taxon>Agaricomycetidae</taxon>
        <taxon>Agaricales</taxon>
        <taxon>Marasmiineae</taxon>
        <taxon>Mycenaceae</taxon>
        <taxon>Mycena</taxon>
    </lineage>
</organism>
<accession>A0AAD7JMZ2</accession>
<dbReference type="EMBL" id="JARKIB010000021">
    <property type="protein sequence ID" value="KAJ7767621.1"/>
    <property type="molecule type" value="Genomic_DNA"/>
</dbReference>
<comment type="caution">
    <text evidence="2">The sequence shown here is derived from an EMBL/GenBank/DDBJ whole genome shotgun (WGS) entry which is preliminary data.</text>
</comment>
<sequence>MFLPLPEAIDSPLPRYRNHVNGASYSQSRLLRATIVSPFPLLFWLQLLSRFLSSRDRPPPASLSLPSLPLPLVRPLHPLLMNPLHCYPAGVDPLHCTSSATPSPSRRLRNSLAGPPRRYSEPKSLAPQQTCQWRVSHRPPAALHRLGRGMCERFDDLAPTLPPSSSSTRNFGSTPLPRRPPVTATGRSSARLESPSPAIRKTKDSSRPSVFVF</sequence>
<evidence type="ECO:0000256" key="1">
    <source>
        <dbReference type="SAM" id="MobiDB-lite"/>
    </source>
</evidence>
<keyword evidence="3" id="KW-1185">Reference proteome</keyword>
<evidence type="ECO:0000313" key="3">
    <source>
        <dbReference type="Proteomes" id="UP001215598"/>
    </source>
</evidence>
<name>A0AAD7JMZ2_9AGAR</name>